<dbReference type="OrthoDB" id="6637947at2"/>
<evidence type="ECO:0000256" key="9">
    <source>
        <dbReference type="ARBA" id="ARBA00023136"/>
    </source>
</evidence>
<comment type="caution">
    <text evidence="15">The sequence shown here is derived from an EMBL/GenBank/DDBJ whole genome shotgun (WGS) entry which is preliminary data.</text>
</comment>
<dbReference type="InterPro" id="IPR025966">
    <property type="entry name" value="OppC_N"/>
</dbReference>
<dbReference type="GO" id="GO:0055085">
    <property type="term" value="P:transmembrane transport"/>
    <property type="evidence" value="ECO:0007669"/>
    <property type="project" value="InterPro"/>
</dbReference>
<feature type="transmembrane region" description="Helical" evidence="12">
    <location>
        <begin position="202"/>
        <end position="221"/>
    </location>
</feature>
<evidence type="ECO:0000256" key="4">
    <source>
        <dbReference type="ARBA" id="ARBA00022519"/>
    </source>
</evidence>
<keyword evidence="5 12" id="KW-0812">Transmembrane</keyword>
<organism evidence="15 16">
    <name type="scientific">Scardovia wiggsiae F0424</name>
    <dbReference type="NCBI Taxonomy" id="857290"/>
    <lineage>
        <taxon>Bacteria</taxon>
        <taxon>Bacillati</taxon>
        <taxon>Actinomycetota</taxon>
        <taxon>Actinomycetes</taxon>
        <taxon>Bifidobacteriales</taxon>
        <taxon>Bifidobacteriaceae</taxon>
        <taxon>Scardovia</taxon>
    </lineage>
</organism>
<dbReference type="eggNOG" id="COG1173">
    <property type="taxonomic scope" value="Bacteria"/>
</dbReference>
<keyword evidence="8 12" id="KW-1133">Transmembrane helix</keyword>
<evidence type="ECO:0000313" key="15">
    <source>
        <dbReference type="EMBL" id="EJD65322.1"/>
    </source>
</evidence>
<dbReference type="InterPro" id="IPR050366">
    <property type="entry name" value="BP-dependent_transpt_permease"/>
</dbReference>
<keyword evidence="16" id="KW-1185">Reference proteome</keyword>
<feature type="domain" description="ABC transmembrane type-1" evidence="14">
    <location>
        <begin position="137"/>
        <end position="328"/>
    </location>
</feature>
<dbReference type="EMBL" id="AGZS01000001">
    <property type="protein sequence ID" value="EJD65322.1"/>
    <property type="molecule type" value="Genomic_DNA"/>
</dbReference>
<gene>
    <name evidence="15" type="ORF">HMPREF9156_00086</name>
</gene>
<dbReference type="STRING" id="857290.HMPREF9156_00086"/>
<reference evidence="15 16" key="1">
    <citation type="submission" date="2012-01" db="EMBL/GenBank/DDBJ databases">
        <title>The Genome Sequence of Scardovia wiggsiae F0424.</title>
        <authorList>
            <consortium name="The Broad Institute Genome Sequencing Platform"/>
            <person name="Earl A."/>
            <person name="Ward D."/>
            <person name="Feldgarden M."/>
            <person name="Gevers D."/>
            <person name="Izard J."/>
            <person name="Ganesan A."/>
            <person name="Baranova O.V."/>
            <person name="Blanton J.M."/>
            <person name="Tanner A.C."/>
            <person name="Mathney J."/>
            <person name="Dewhirst F.E."/>
            <person name="Young S.K."/>
            <person name="Zeng Q."/>
            <person name="Gargeya S."/>
            <person name="Fitzgerald M."/>
            <person name="Haas B."/>
            <person name="Abouelleil A."/>
            <person name="Alvarado L."/>
            <person name="Arachchi H.M."/>
            <person name="Berlin A."/>
            <person name="Chapman S.B."/>
            <person name="Gearin G."/>
            <person name="Goldberg J."/>
            <person name="Griggs A."/>
            <person name="Gujja S."/>
            <person name="Hansen M."/>
            <person name="Heiman D."/>
            <person name="Howarth C."/>
            <person name="Larimer J."/>
            <person name="Lui A."/>
            <person name="MacDonald P.J.P."/>
            <person name="McCowen C."/>
            <person name="Montmayeur A."/>
            <person name="Murphy C."/>
            <person name="Neiman D."/>
            <person name="Pearson M."/>
            <person name="Priest M."/>
            <person name="Roberts A."/>
            <person name="Saif S."/>
            <person name="Shea T."/>
            <person name="Sisk P."/>
            <person name="Stolte C."/>
            <person name="Sykes S."/>
            <person name="Wortman J."/>
            <person name="Nusbaum C."/>
            <person name="Birren B."/>
        </authorList>
    </citation>
    <scope>NUCLEOTIDE SEQUENCE [LARGE SCALE GENOMIC DNA]</scope>
    <source>
        <strain evidence="15 16">F0424</strain>
    </source>
</reference>
<comment type="similarity">
    <text evidence="10">Belongs to the binding-protein-dependent transport system permease family. OppBC subfamily.</text>
</comment>
<feature type="transmembrane region" description="Helical" evidence="12">
    <location>
        <begin position="143"/>
        <end position="165"/>
    </location>
</feature>
<evidence type="ECO:0000313" key="16">
    <source>
        <dbReference type="Proteomes" id="UP000006415"/>
    </source>
</evidence>
<dbReference type="Proteomes" id="UP000006415">
    <property type="component" value="Unassembled WGS sequence"/>
</dbReference>
<dbReference type="Pfam" id="PF12911">
    <property type="entry name" value="OppC_N"/>
    <property type="match status" value="1"/>
</dbReference>
<dbReference type="PANTHER" id="PTHR43386">
    <property type="entry name" value="OLIGOPEPTIDE TRANSPORT SYSTEM PERMEASE PROTEIN APPC"/>
    <property type="match status" value="1"/>
</dbReference>
<comment type="subcellular location">
    <subcellularLocation>
        <location evidence="1">Cell inner membrane</location>
        <topology evidence="1">Multi-pass membrane protein</topology>
    </subcellularLocation>
    <subcellularLocation>
        <location evidence="12">Cell membrane</location>
        <topology evidence="12">Multi-pass membrane protein</topology>
    </subcellularLocation>
</comment>
<dbReference type="Pfam" id="PF00528">
    <property type="entry name" value="BPD_transp_1"/>
    <property type="match status" value="1"/>
</dbReference>
<keyword evidence="2 12" id="KW-0813">Transport</keyword>
<feature type="compositionally biased region" description="Polar residues" evidence="13">
    <location>
        <begin position="14"/>
        <end position="24"/>
    </location>
</feature>
<accession>J0LNB2</accession>
<dbReference type="HOGENOM" id="CLU_028518_1_3_11"/>
<dbReference type="RefSeq" id="WP_007147154.1">
    <property type="nucleotide sequence ID" value="NZ_AKCI01000001.1"/>
</dbReference>
<keyword evidence="3" id="KW-1003">Cell membrane</keyword>
<dbReference type="GO" id="GO:0015031">
    <property type="term" value="P:protein transport"/>
    <property type="evidence" value="ECO:0007669"/>
    <property type="project" value="UniProtKB-KW"/>
</dbReference>
<keyword evidence="7" id="KW-0653">Protein transport</keyword>
<keyword evidence="9 12" id="KW-0472">Membrane</keyword>
<evidence type="ECO:0000256" key="11">
    <source>
        <dbReference type="ARBA" id="ARBA00072251"/>
    </source>
</evidence>
<proteinExistence type="inferred from homology"/>
<dbReference type="InterPro" id="IPR035906">
    <property type="entry name" value="MetI-like_sf"/>
</dbReference>
<dbReference type="InterPro" id="IPR000515">
    <property type="entry name" value="MetI-like"/>
</dbReference>
<evidence type="ECO:0000259" key="14">
    <source>
        <dbReference type="PROSITE" id="PS50928"/>
    </source>
</evidence>
<dbReference type="SUPFAM" id="SSF161098">
    <property type="entry name" value="MetI-like"/>
    <property type="match status" value="1"/>
</dbReference>
<keyword evidence="6" id="KW-0571">Peptide transport</keyword>
<evidence type="ECO:0000256" key="10">
    <source>
        <dbReference type="ARBA" id="ARBA00024202"/>
    </source>
</evidence>
<dbReference type="Gene3D" id="1.10.3720.10">
    <property type="entry name" value="MetI-like"/>
    <property type="match status" value="1"/>
</dbReference>
<sequence length="347" mass="37069">MADTIKDGNEPMAENTQPSGQEAQASLDEVADNRQVVNALEEIKAEQAIEAENGGSTVKHIGYWRLIARRFFRQPRAIIGVTVFVLLILLALFGNKIARYAYDDPDFAALASPPSADHWLGTDSTGVDMFAALCHGLGRSLTIGVLSALATTVIAAIFGCAIAYFQGAFEKIGMWILDTLMVIPSFLLIALIVRAANASAGWLWLVVGMSAFGWIGLARTIRTVALSLRERDYVKAAKYMGVNSFTVIIRHLIPNLASIIILNFILGIISSIGSETGLSFLGLGIKLPDTSLGTLLSGGQATIQTSPWIVGFPSLTLIVLCVTLMMISDALRDAVDPRSGASGQVSV</sequence>
<feature type="transmembrane region" description="Helical" evidence="12">
    <location>
        <begin position="172"/>
        <end position="196"/>
    </location>
</feature>
<feature type="transmembrane region" description="Helical" evidence="12">
    <location>
        <begin position="305"/>
        <end position="327"/>
    </location>
</feature>
<dbReference type="PANTHER" id="PTHR43386:SF2">
    <property type="entry name" value="OLIGOPEPTIDE TRANSPORT SYSTEM PERMEASE PROTEIN OPPC"/>
    <property type="match status" value="1"/>
</dbReference>
<feature type="region of interest" description="Disordered" evidence="13">
    <location>
        <begin position="1"/>
        <end position="26"/>
    </location>
</feature>
<evidence type="ECO:0000256" key="13">
    <source>
        <dbReference type="SAM" id="MobiDB-lite"/>
    </source>
</evidence>
<evidence type="ECO:0000256" key="3">
    <source>
        <dbReference type="ARBA" id="ARBA00022475"/>
    </source>
</evidence>
<dbReference type="GO" id="GO:0005886">
    <property type="term" value="C:plasma membrane"/>
    <property type="evidence" value="ECO:0007669"/>
    <property type="project" value="UniProtKB-SubCell"/>
</dbReference>
<dbReference type="AlphaFoldDB" id="J0LNB2"/>
<evidence type="ECO:0000256" key="6">
    <source>
        <dbReference type="ARBA" id="ARBA00022856"/>
    </source>
</evidence>
<dbReference type="PROSITE" id="PS50928">
    <property type="entry name" value="ABC_TM1"/>
    <property type="match status" value="1"/>
</dbReference>
<evidence type="ECO:0000256" key="12">
    <source>
        <dbReference type="RuleBase" id="RU363032"/>
    </source>
</evidence>
<protein>
    <recommendedName>
        <fullName evidence="11">Oligopeptide transport system permease protein OppC</fullName>
    </recommendedName>
</protein>
<name>J0LNB2_9BIFI</name>
<dbReference type="GO" id="GO:0015833">
    <property type="term" value="P:peptide transport"/>
    <property type="evidence" value="ECO:0007669"/>
    <property type="project" value="UniProtKB-KW"/>
</dbReference>
<feature type="transmembrane region" description="Helical" evidence="12">
    <location>
        <begin position="77"/>
        <end position="94"/>
    </location>
</feature>
<evidence type="ECO:0000256" key="5">
    <source>
        <dbReference type="ARBA" id="ARBA00022692"/>
    </source>
</evidence>
<evidence type="ECO:0000256" key="8">
    <source>
        <dbReference type="ARBA" id="ARBA00022989"/>
    </source>
</evidence>
<evidence type="ECO:0000256" key="7">
    <source>
        <dbReference type="ARBA" id="ARBA00022927"/>
    </source>
</evidence>
<evidence type="ECO:0000256" key="2">
    <source>
        <dbReference type="ARBA" id="ARBA00022448"/>
    </source>
</evidence>
<evidence type="ECO:0000256" key="1">
    <source>
        <dbReference type="ARBA" id="ARBA00004429"/>
    </source>
</evidence>
<dbReference type="CDD" id="cd06261">
    <property type="entry name" value="TM_PBP2"/>
    <property type="match status" value="1"/>
</dbReference>
<keyword evidence="4" id="KW-0997">Cell inner membrane</keyword>